<dbReference type="KEGG" id="cqu:CpipJ_CPIJ015603"/>
<name>B0X808_CULQU</name>
<gene>
    <name evidence="2" type="primary">6048942</name>
    <name evidence="1" type="ORF">CpipJ_CPIJ015603</name>
</gene>
<organism>
    <name type="scientific">Culex quinquefasciatus</name>
    <name type="common">Southern house mosquito</name>
    <name type="synonym">Culex pungens</name>
    <dbReference type="NCBI Taxonomy" id="7176"/>
    <lineage>
        <taxon>Eukaryota</taxon>
        <taxon>Metazoa</taxon>
        <taxon>Ecdysozoa</taxon>
        <taxon>Arthropoda</taxon>
        <taxon>Hexapoda</taxon>
        <taxon>Insecta</taxon>
        <taxon>Pterygota</taxon>
        <taxon>Neoptera</taxon>
        <taxon>Endopterygota</taxon>
        <taxon>Diptera</taxon>
        <taxon>Nematocera</taxon>
        <taxon>Culicoidea</taxon>
        <taxon>Culicidae</taxon>
        <taxon>Culicinae</taxon>
        <taxon>Culicini</taxon>
        <taxon>Culex</taxon>
        <taxon>Culex</taxon>
    </lineage>
</organism>
<evidence type="ECO:0000313" key="3">
    <source>
        <dbReference type="Proteomes" id="UP000002320"/>
    </source>
</evidence>
<dbReference type="EnsemblMetazoa" id="CPIJ015603-RA">
    <property type="protein sequence ID" value="CPIJ015603-PA"/>
    <property type="gene ID" value="CPIJ015603"/>
</dbReference>
<dbReference type="EMBL" id="DS232470">
    <property type="protein sequence ID" value="EDS42227.1"/>
    <property type="molecule type" value="Genomic_DNA"/>
</dbReference>
<sequence length="50" mass="5893">MAMATEYSFYKHKLGGRRKGKSHPNKLNYRGNHLHKLAATCSRRRNLHQK</sequence>
<evidence type="ECO:0000313" key="1">
    <source>
        <dbReference type="EMBL" id="EDS42227.1"/>
    </source>
</evidence>
<reference evidence="1" key="1">
    <citation type="submission" date="2007-03" db="EMBL/GenBank/DDBJ databases">
        <title>Annotation of Culex pipiens quinquefasciatus.</title>
        <authorList>
            <consortium name="The Broad Institute Genome Sequencing Platform"/>
            <person name="Atkinson P.W."/>
            <person name="Hemingway J."/>
            <person name="Christensen B.M."/>
            <person name="Higgs S."/>
            <person name="Kodira C."/>
            <person name="Hannick L."/>
            <person name="Megy K."/>
            <person name="O'Leary S."/>
            <person name="Pearson M."/>
            <person name="Haas B.J."/>
            <person name="Mauceli E."/>
            <person name="Wortman J.R."/>
            <person name="Lee N.H."/>
            <person name="Guigo R."/>
            <person name="Stanke M."/>
            <person name="Alvarado L."/>
            <person name="Amedeo P."/>
            <person name="Antoine C.H."/>
            <person name="Arensburger P."/>
            <person name="Bidwell S.L."/>
            <person name="Crawford M."/>
            <person name="Camaro F."/>
            <person name="Devon K."/>
            <person name="Engels R."/>
            <person name="Hammond M."/>
            <person name="Howarth C."/>
            <person name="Koehrsen M."/>
            <person name="Lawson D."/>
            <person name="Montgomery P."/>
            <person name="Nene V."/>
            <person name="Nusbaum C."/>
            <person name="Puiu D."/>
            <person name="Romero-Severson J."/>
            <person name="Severson D.W."/>
            <person name="Shumway M."/>
            <person name="Sisk P."/>
            <person name="Stolte C."/>
            <person name="Zeng Q."/>
            <person name="Eisenstadt E."/>
            <person name="Fraser-Liggett C."/>
            <person name="Strausberg R."/>
            <person name="Galagan J."/>
            <person name="Birren B."/>
            <person name="Collins F.H."/>
        </authorList>
    </citation>
    <scope>NUCLEOTIDE SEQUENCE [LARGE SCALE GENOMIC DNA]</scope>
    <source>
        <strain evidence="1">JHB</strain>
    </source>
</reference>
<dbReference type="InParanoid" id="B0X808"/>
<proteinExistence type="predicted"/>
<keyword evidence="3" id="KW-1185">Reference proteome</keyword>
<dbReference type="AlphaFoldDB" id="B0X808"/>
<dbReference type="Proteomes" id="UP000002320">
    <property type="component" value="Unassembled WGS sequence"/>
</dbReference>
<accession>B0X808</accession>
<dbReference type="VEuPathDB" id="VectorBase:CPIJ015603"/>
<evidence type="ECO:0000313" key="2">
    <source>
        <dbReference type="EnsemblMetazoa" id="CPIJ015603-PA"/>
    </source>
</evidence>
<dbReference type="HOGENOM" id="CLU_3126419_0_0_1"/>
<protein>
    <submittedName>
        <fullName evidence="1 2">Uncharacterized protein</fullName>
    </submittedName>
</protein>
<reference evidence="2" key="2">
    <citation type="submission" date="2020-05" db="UniProtKB">
        <authorList>
            <consortium name="EnsemblMetazoa"/>
        </authorList>
    </citation>
    <scope>IDENTIFICATION</scope>
    <source>
        <strain evidence="2">JHB</strain>
    </source>
</reference>